<reference evidence="2" key="2">
    <citation type="journal article" date="2015" name="Fish Shellfish Immunol.">
        <title>Early steps in the European eel (Anguilla anguilla)-Vibrio vulnificus interaction in the gills: Role of the RtxA13 toxin.</title>
        <authorList>
            <person name="Callol A."/>
            <person name="Pajuelo D."/>
            <person name="Ebbesson L."/>
            <person name="Teles M."/>
            <person name="MacKenzie S."/>
            <person name="Amaro C."/>
        </authorList>
    </citation>
    <scope>NUCLEOTIDE SEQUENCE</scope>
</reference>
<feature type="region of interest" description="Disordered" evidence="1">
    <location>
        <begin position="1"/>
        <end position="22"/>
    </location>
</feature>
<dbReference type="AlphaFoldDB" id="A0A0E9UTL3"/>
<dbReference type="EMBL" id="GBXM01040304">
    <property type="protein sequence ID" value="JAH68273.1"/>
    <property type="molecule type" value="Transcribed_RNA"/>
</dbReference>
<name>A0A0E9UTL3_ANGAN</name>
<sequence>MELKARGPRTPRPFKSDTEATNRCSSQCRKRRSWRTSRKFLECTMGCLPKR</sequence>
<protein>
    <submittedName>
        <fullName evidence="2">Uncharacterized protein</fullName>
    </submittedName>
</protein>
<evidence type="ECO:0000313" key="2">
    <source>
        <dbReference type="EMBL" id="JAH68273.1"/>
    </source>
</evidence>
<reference evidence="2" key="1">
    <citation type="submission" date="2014-11" db="EMBL/GenBank/DDBJ databases">
        <authorList>
            <person name="Amaro Gonzalez C."/>
        </authorList>
    </citation>
    <scope>NUCLEOTIDE SEQUENCE</scope>
</reference>
<accession>A0A0E9UTL3</accession>
<proteinExistence type="predicted"/>
<evidence type="ECO:0000256" key="1">
    <source>
        <dbReference type="SAM" id="MobiDB-lite"/>
    </source>
</evidence>
<organism evidence="2">
    <name type="scientific">Anguilla anguilla</name>
    <name type="common">European freshwater eel</name>
    <name type="synonym">Muraena anguilla</name>
    <dbReference type="NCBI Taxonomy" id="7936"/>
    <lineage>
        <taxon>Eukaryota</taxon>
        <taxon>Metazoa</taxon>
        <taxon>Chordata</taxon>
        <taxon>Craniata</taxon>
        <taxon>Vertebrata</taxon>
        <taxon>Euteleostomi</taxon>
        <taxon>Actinopterygii</taxon>
        <taxon>Neopterygii</taxon>
        <taxon>Teleostei</taxon>
        <taxon>Anguilliformes</taxon>
        <taxon>Anguillidae</taxon>
        <taxon>Anguilla</taxon>
    </lineage>
</organism>